<dbReference type="Proteomes" id="UP000549617">
    <property type="component" value="Unassembled WGS sequence"/>
</dbReference>
<evidence type="ECO:0000256" key="2">
    <source>
        <dbReference type="ARBA" id="ARBA00022448"/>
    </source>
</evidence>
<dbReference type="GO" id="GO:0065002">
    <property type="term" value="P:intracellular protein transmembrane transport"/>
    <property type="evidence" value="ECO:0007669"/>
    <property type="project" value="UniProtKB-UniRule"/>
</dbReference>
<comment type="subunit">
    <text evidence="9">Component of the Sec protein translocase complex. Heterotrimer consisting of SecY, SecE and SecG subunits. The heterotrimers can form oligomers, although 1 heterotrimer is thought to be able to translocate proteins. Interacts with the ribosome. Interacts with SecDF, and other proteins may be involved. Interacts with SecA.</text>
</comment>
<proteinExistence type="inferred from homology"/>
<dbReference type="EMBL" id="JACIJC010000002">
    <property type="protein sequence ID" value="MBB5685617.1"/>
    <property type="molecule type" value="Genomic_DNA"/>
</dbReference>
<keyword evidence="7 9" id="KW-0811">Translocation</keyword>
<evidence type="ECO:0000256" key="1">
    <source>
        <dbReference type="ARBA" id="ARBA00004370"/>
    </source>
</evidence>
<keyword evidence="6 9" id="KW-1133">Transmembrane helix</keyword>
<comment type="function">
    <text evidence="9">Essential subunit of the Sec protein translocation channel SecYEG. Clamps together the 2 halves of SecY. May contact the channel plug during translocation.</text>
</comment>
<dbReference type="GO" id="GO:0043952">
    <property type="term" value="P:protein transport by the Sec complex"/>
    <property type="evidence" value="ECO:0007669"/>
    <property type="project" value="UniProtKB-UniRule"/>
</dbReference>
<keyword evidence="2 9" id="KW-0813">Transport</keyword>
<evidence type="ECO:0000256" key="7">
    <source>
        <dbReference type="ARBA" id="ARBA00023010"/>
    </source>
</evidence>
<dbReference type="InterPro" id="IPR001901">
    <property type="entry name" value="Translocase_SecE/Sec61-g"/>
</dbReference>
<dbReference type="InterPro" id="IPR038379">
    <property type="entry name" value="SecE_sf"/>
</dbReference>
<gene>
    <name evidence="9" type="primary">secE</name>
    <name evidence="10" type="ORF">FHS49_001625</name>
</gene>
<organism evidence="10 11">
    <name type="scientific">Sphingobium boeckii</name>
    <dbReference type="NCBI Taxonomy" id="1082345"/>
    <lineage>
        <taxon>Bacteria</taxon>
        <taxon>Pseudomonadati</taxon>
        <taxon>Pseudomonadota</taxon>
        <taxon>Alphaproteobacteria</taxon>
        <taxon>Sphingomonadales</taxon>
        <taxon>Sphingomonadaceae</taxon>
        <taxon>Sphingobium</taxon>
    </lineage>
</organism>
<comment type="subcellular location">
    <subcellularLocation>
        <location evidence="9">Cell membrane</location>
        <topology evidence="9">Single-pass membrane protein</topology>
    </subcellularLocation>
    <subcellularLocation>
        <location evidence="1">Membrane</location>
    </subcellularLocation>
</comment>
<reference evidence="10 11" key="1">
    <citation type="submission" date="2020-08" db="EMBL/GenBank/DDBJ databases">
        <title>Genomic Encyclopedia of Type Strains, Phase IV (KMG-IV): sequencing the most valuable type-strain genomes for metagenomic binning, comparative biology and taxonomic classification.</title>
        <authorList>
            <person name="Goeker M."/>
        </authorList>
    </citation>
    <scope>NUCLEOTIDE SEQUENCE [LARGE SCALE GENOMIC DNA]</scope>
    <source>
        <strain evidence="10 11">DSM 25079</strain>
    </source>
</reference>
<dbReference type="PRINTS" id="PR01650">
    <property type="entry name" value="SECETRNLCASE"/>
</dbReference>
<dbReference type="GO" id="GO:0005886">
    <property type="term" value="C:plasma membrane"/>
    <property type="evidence" value="ECO:0007669"/>
    <property type="project" value="UniProtKB-SubCell"/>
</dbReference>
<keyword evidence="3 9" id="KW-1003">Cell membrane</keyword>
<accession>A0A7W9AHI6</accession>
<evidence type="ECO:0000313" key="10">
    <source>
        <dbReference type="EMBL" id="MBB5685617.1"/>
    </source>
</evidence>
<keyword evidence="8 9" id="KW-0472">Membrane</keyword>
<dbReference type="HAMAP" id="MF_00422">
    <property type="entry name" value="SecE"/>
    <property type="match status" value="1"/>
</dbReference>
<keyword evidence="11" id="KW-1185">Reference proteome</keyword>
<dbReference type="Pfam" id="PF00584">
    <property type="entry name" value="SecE"/>
    <property type="match status" value="1"/>
</dbReference>
<comment type="caution">
    <text evidence="10">The sequence shown here is derived from an EMBL/GenBank/DDBJ whole genome shotgun (WGS) entry which is preliminary data.</text>
</comment>
<name>A0A7W9AHI6_9SPHN</name>
<feature type="transmembrane region" description="Helical" evidence="9">
    <location>
        <begin position="32"/>
        <end position="52"/>
    </location>
</feature>
<evidence type="ECO:0000256" key="4">
    <source>
        <dbReference type="ARBA" id="ARBA00022692"/>
    </source>
</evidence>
<dbReference type="InterPro" id="IPR005807">
    <property type="entry name" value="SecE_bac"/>
</dbReference>
<sequence>MKRVAKVNPSEFIRQVRAETAKVVWPTSRETIMTVVMVVIMTTILALFFFGIDSAFSAIVKGLLGLVS</sequence>
<dbReference type="GO" id="GO:0009306">
    <property type="term" value="P:protein secretion"/>
    <property type="evidence" value="ECO:0007669"/>
    <property type="project" value="UniProtKB-UniRule"/>
</dbReference>
<keyword evidence="5 9" id="KW-0653">Protein transport</keyword>
<evidence type="ECO:0000256" key="9">
    <source>
        <dbReference type="HAMAP-Rule" id="MF_00422"/>
    </source>
</evidence>
<dbReference type="Gene3D" id="1.20.5.1030">
    <property type="entry name" value="Preprotein translocase secy subunit"/>
    <property type="match status" value="1"/>
</dbReference>
<dbReference type="NCBIfam" id="TIGR00964">
    <property type="entry name" value="secE_bact"/>
    <property type="match status" value="1"/>
</dbReference>
<protein>
    <recommendedName>
        <fullName evidence="9">Protein translocase subunit SecE</fullName>
    </recommendedName>
</protein>
<evidence type="ECO:0000256" key="8">
    <source>
        <dbReference type="ARBA" id="ARBA00023136"/>
    </source>
</evidence>
<dbReference type="PANTHER" id="PTHR33910:SF1">
    <property type="entry name" value="PROTEIN TRANSLOCASE SUBUNIT SECE"/>
    <property type="match status" value="1"/>
</dbReference>
<comment type="similarity">
    <text evidence="9">Belongs to the SecE/SEC61-gamma family.</text>
</comment>
<dbReference type="GO" id="GO:0006605">
    <property type="term" value="P:protein targeting"/>
    <property type="evidence" value="ECO:0007669"/>
    <property type="project" value="UniProtKB-UniRule"/>
</dbReference>
<evidence type="ECO:0000256" key="3">
    <source>
        <dbReference type="ARBA" id="ARBA00022475"/>
    </source>
</evidence>
<dbReference type="GO" id="GO:0008320">
    <property type="term" value="F:protein transmembrane transporter activity"/>
    <property type="evidence" value="ECO:0007669"/>
    <property type="project" value="UniProtKB-UniRule"/>
</dbReference>
<dbReference type="AlphaFoldDB" id="A0A7W9AHI6"/>
<keyword evidence="4 9" id="KW-0812">Transmembrane</keyword>
<evidence type="ECO:0000313" key="11">
    <source>
        <dbReference type="Proteomes" id="UP000549617"/>
    </source>
</evidence>
<evidence type="ECO:0000256" key="6">
    <source>
        <dbReference type="ARBA" id="ARBA00022989"/>
    </source>
</evidence>
<dbReference type="PROSITE" id="PS01067">
    <property type="entry name" value="SECE_SEC61G"/>
    <property type="match status" value="1"/>
</dbReference>
<evidence type="ECO:0000256" key="5">
    <source>
        <dbReference type="ARBA" id="ARBA00022927"/>
    </source>
</evidence>
<dbReference type="PANTHER" id="PTHR33910">
    <property type="entry name" value="PROTEIN TRANSLOCASE SUBUNIT SECE"/>
    <property type="match status" value="1"/>
</dbReference>